<evidence type="ECO:0000256" key="1">
    <source>
        <dbReference type="ARBA" id="ARBA00004651"/>
    </source>
</evidence>
<feature type="domain" description="ABC3 transporter permease C-terminal" evidence="7">
    <location>
        <begin position="368"/>
        <end position="483"/>
    </location>
</feature>
<comment type="subcellular location">
    <subcellularLocation>
        <location evidence="1">Cell membrane</location>
        <topology evidence="1">Multi-pass membrane protein</topology>
    </subcellularLocation>
</comment>
<dbReference type="EMBL" id="JAHESE010000021">
    <property type="protein sequence ID" value="MBT1710310.1"/>
    <property type="molecule type" value="Genomic_DNA"/>
</dbReference>
<evidence type="ECO:0000313" key="9">
    <source>
        <dbReference type="EMBL" id="MBT1710310.1"/>
    </source>
</evidence>
<sequence length="878" mass="99134">MPPKILLRFFQAYCHPRLHRHIEGDLIEVYNIRLKQSGKHVAAVKLLLDIIFLFRPGIIRPAEGYQNVNTYGMYKSYFKIGWRTLLHQKRYSIINISGLAIGMAAAILNGLWIWHELSYNKYFDNYKHVAQVTESGIDEERGGRWTGNTMTYPLGTELTTTYGQHFERVTRVSWGIDNILAAGETKLSAKGFYVDQSFPEVFSFRMIAGHRAALTNPTAVLISASLANALFAGEDPINKVITISNKMDVKVGGVFEDFPDNTKWTGTQFFLPWELFLADYRWIEERALTDWRNHFLQIYVELPKGASFDATANNIQRALQFAPEDAEQAKKSDQRLELYPMSRWHLYPTNVKQGQYEPIFMLKLVGAVGVFILLLACINFVNLSTARSEKRAKEVGIRKTIGSMRTQLIQQFFSESLLLVFFAFVMALILATLCLPYFNLIAAKNIQIPWTKLWFWFGGISFVLITGLLAGSWPAMYLSSFNPVRALKGSFKLGRFHAVPRRVLVVFQFSISVILVIGTMIVYQQIQFVKDRPVGYEREGLIMIRKKSADFNNNYDVLRNELKNTGAVLEISESMGSMTEVASGNNGWDWKGHDPAVDKSFATLPVSHMHGQTVGWQFLQGRDFDIAAASDSSAIVINESALALMKLTHPLGEPVTWTWRRDGRVMNYKIIGVVRDMVMASPYAPAEPTIFYVKGFNGNPNWINLRVNPQVSMSEALPKIEAVFKKIIPSAPFEYTFADTEYAMKFGKEERIGNLAGIFAGIAIAISCLGLLGLASFVAEQRTKEIGIRKVLGASVIHVWQLLSTEFLWVVLGACLIGSPLAYYLLSAWLQKFTYHAEISWWTFVFTTAAMVAVTLITVSHQSIRTALMNPVKSLKSE</sequence>
<feature type="transmembrane region" description="Helical" evidence="6">
    <location>
        <begin position="453"/>
        <end position="478"/>
    </location>
</feature>
<organism evidence="9 10">
    <name type="scientific">Dawidia cretensis</name>
    <dbReference type="NCBI Taxonomy" id="2782350"/>
    <lineage>
        <taxon>Bacteria</taxon>
        <taxon>Pseudomonadati</taxon>
        <taxon>Bacteroidota</taxon>
        <taxon>Cytophagia</taxon>
        <taxon>Cytophagales</taxon>
        <taxon>Chryseotaleaceae</taxon>
        <taxon>Dawidia</taxon>
    </lineage>
</organism>
<dbReference type="InterPro" id="IPR003838">
    <property type="entry name" value="ABC3_permease_C"/>
</dbReference>
<evidence type="ECO:0000313" key="10">
    <source>
        <dbReference type="Proteomes" id="UP001319080"/>
    </source>
</evidence>
<evidence type="ECO:0000256" key="3">
    <source>
        <dbReference type="ARBA" id="ARBA00022692"/>
    </source>
</evidence>
<dbReference type="AlphaFoldDB" id="A0AAP2GVD5"/>
<feature type="transmembrane region" description="Helical" evidence="6">
    <location>
        <begin position="93"/>
        <end position="114"/>
    </location>
</feature>
<keyword evidence="5 6" id="KW-0472">Membrane</keyword>
<dbReference type="Pfam" id="PF12704">
    <property type="entry name" value="MacB_PCD"/>
    <property type="match status" value="1"/>
</dbReference>
<feature type="transmembrane region" description="Helical" evidence="6">
    <location>
        <begin position="417"/>
        <end position="441"/>
    </location>
</feature>
<feature type="domain" description="ABC3 transporter permease C-terminal" evidence="7">
    <location>
        <begin position="758"/>
        <end position="866"/>
    </location>
</feature>
<protein>
    <submittedName>
        <fullName evidence="9">ABC transporter permease</fullName>
    </submittedName>
</protein>
<evidence type="ECO:0000256" key="2">
    <source>
        <dbReference type="ARBA" id="ARBA00022475"/>
    </source>
</evidence>
<dbReference type="InterPro" id="IPR025857">
    <property type="entry name" value="MacB_PCD"/>
</dbReference>
<accession>A0AAP2GVD5</accession>
<gene>
    <name evidence="9" type="ORF">KK062_18835</name>
</gene>
<name>A0AAP2GVD5_9BACT</name>
<dbReference type="Pfam" id="PF02687">
    <property type="entry name" value="FtsX"/>
    <property type="match status" value="2"/>
</dbReference>
<dbReference type="GO" id="GO:0005886">
    <property type="term" value="C:plasma membrane"/>
    <property type="evidence" value="ECO:0007669"/>
    <property type="project" value="UniProtKB-SubCell"/>
</dbReference>
<keyword evidence="10" id="KW-1185">Reference proteome</keyword>
<comment type="caution">
    <text evidence="9">The sequence shown here is derived from an EMBL/GenBank/DDBJ whole genome shotgun (WGS) entry which is preliminary data.</text>
</comment>
<feature type="transmembrane region" description="Helical" evidence="6">
    <location>
        <begin position="839"/>
        <end position="859"/>
    </location>
</feature>
<dbReference type="InterPro" id="IPR050250">
    <property type="entry name" value="Macrolide_Exporter_MacB"/>
</dbReference>
<keyword evidence="4 6" id="KW-1133">Transmembrane helix</keyword>
<evidence type="ECO:0000256" key="4">
    <source>
        <dbReference type="ARBA" id="ARBA00022989"/>
    </source>
</evidence>
<proteinExistence type="predicted"/>
<feature type="transmembrane region" description="Helical" evidence="6">
    <location>
        <begin position="791"/>
        <end position="819"/>
    </location>
</feature>
<reference evidence="9 10" key="1">
    <citation type="submission" date="2021-05" db="EMBL/GenBank/DDBJ databases">
        <title>A Polyphasic approach of four new species of the genus Ohtaekwangia: Ohtaekwangia histidinii sp. nov., Ohtaekwangia cretensis sp. nov., Ohtaekwangia indiensis sp. nov., Ohtaekwangia reichenbachii sp. nov. from diverse environment.</title>
        <authorList>
            <person name="Octaviana S."/>
        </authorList>
    </citation>
    <scope>NUCLEOTIDE SEQUENCE [LARGE SCALE GENOMIC DNA]</scope>
    <source>
        <strain evidence="9 10">PWU5</strain>
    </source>
</reference>
<keyword evidence="3 6" id="KW-0812">Transmembrane</keyword>
<feature type="transmembrane region" description="Helical" evidence="6">
    <location>
        <begin position="360"/>
        <end position="381"/>
    </location>
</feature>
<dbReference type="PANTHER" id="PTHR30572">
    <property type="entry name" value="MEMBRANE COMPONENT OF TRANSPORTER-RELATED"/>
    <property type="match status" value="1"/>
</dbReference>
<feature type="transmembrane region" description="Helical" evidence="6">
    <location>
        <begin position="755"/>
        <end position="779"/>
    </location>
</feature>
<dbReference type="PANTHER" id="PTHR30572:SF18">
    <property type="entry name" value="ABC-TYPE MACROLIDE FAMILY EXPORT SYSTEM PERMEASE COMPONENT 2"/>
    <property type="match status" value="1"/>
</dbReference>
<evidence type="ECO:0000256" key="5">
    <source>
        <dbReference type="ARBA" id="ARBA00023136"/>
    </source>
</evidence>
<dbReference type="Proteomes" id="UP001319080">
    <property type="component" value="Unassembled WGS sequence"/>
</dbReference>
<evidence type="ECO:0000259" key="7">
    <source>
        <dbReference type="Pfam" id="PF02687"/>
    </source>
</evidence>
<keyword evidence="2" id="KW-1003">Cell membrane</keyword>
<feature type="transmembrane region" description="Helical" evidence="6">
    <location>
        <begin position="499"/>
        <end position="523"/>
    </location>
</feature>
<evidence type="ECO:0000259" key="8">
    <source>
        <dbReference type="Pfam" id="PF12704"/>
    </source>
</evidence>
<feature type="domain" description="MacB-like periplasmic core" evidence="8">
    <location>
        <begin position="92"/>
        <end position="317"/>
    </location>
</feature>
<evidence type="ECO:0000256" key="6">
    <source>
        <dbReference type="SAM" id="Phobius"/>
    </source>
</evidence>
<dbReference type="GO" id="GO:0022857">
    <property type="term" value="F:transmembrane transporter activity"/>
    <property type="evidence" value="ECO:0007669"/>
    <property type="project" value="TreeGrafter"/>
</dbReference>